<evidence type="ECO:0000313" key="3">
    <source>
        <dbReference type="Proteomes" id="UP000265768"/>
    </source>
</evidence>
<proteinExistence type="predicted"/>
<feature type="domain" description="Sugar 3,4-ketoisomerase QdtA cupin" evidence="1">
    <location>
        <begin position="14"/>
        <end position="139"/>
    </location>
</feature>
<dbReference type="InterPro" id="IPR014710">
    <property type="entry name" value="RmlC-like_jellyroll"/>
</dbReference>
<reference evidence="2 3" key="1">
    <citation type="submission" date="2018-09" db="EMBL/GenBank/DDBJ databases">
        <title>YIM 75507 draft genome.</title>
        <authorList>
            <person name="Tang S."/>
            <person name="Feng Y."/>
        </authorList>
    </citation>
    <scope>NUCLEOTIDE SEQUENCE [LARGE SCALE GENOMIC DNA]</scope>
    <source>
        <strain evidence="2 3">YIM 75507</strain>
    </source>
</reference>
<dbReference type="CDD" id="cd20292">
    <property type="entry name" value="cupin_QdtA-like"/>
    <property type="match status" value="1"/>
</dbReference>
<dbReference type="Pfam" id="PF05523">
    <property type="entry name" value="FdtA"/>
    <property type="match status" value="1"/>
</dbReference>
<gene>
    <name evidence="2" type="ORF">D5H75_39900</name>
</gene>
<comment type="caution">
    <text evidence="2">The sequence shown here is derived from an EMBL/GenBank/DDBJ whole genome shotgun (WGS) entry which is preliminary data.</text>
</comment>
<dbReference type="SUPFAM" id="SSF51182">
    <property type="entry name" value="RmlC-like cupins"/>
    <property type="match status" value="1"/>
</dbReference>
<evidence type="ECO:0000313" key="2">
    <source>
        <dbReference type="EMBL" id="RJL20159.1"/>
    </source>
</evidence>
<keyword evidence="3" id="KW-1185">Reference proteome</keyword>
<dbReference type="InterPro" id="IPR011051">
    <property type="entry name" value="RmlC_Cupin_sf"/>
</dbReference>
<protein>
    <submittedName>
        <fullName evidence="2">WxcM-like domain-containing protein</fullName>
    </submittedName>
</protein>
<accession>A0A3A4A668</accession>
<evidence type="ECO:0000259" key="1">
    <source>
        <dbReference type="Pfam" id="PF05523"/>
    </source>
</evidence>
<sequence length="144" mass="16167">MTDVSTTVGRVDPCRLIDLPDHSDDRGGLTVVEGGRDVPFEIRRVYYIHGVPDGAARGAHGHRRLRQLIVALHGAFDVVVDDGHASARFRLDSPGRGLYVGPMIWRDMVDFTPDAVGLWLVSELYDPADYYRDYAEFRRDARAL</sequence>
<dbReference type="EMBL" id="QZEY01000033">
    <property type="protein sequence ID" value="RJL20159.1"/>
    <property type="molecule type" value="Genomic_DNA"/>
</dbReference>
<organism evidence="2 3">
    <name type="scientific">Bailinhaonella thermotolerans</name>
    <dbReference type="NCBI Taxonomy" id="1070861"/>
    <lineage>
        <taxon>Bacteria</taxon>
        <taxon>Bacillati</taxon>
        <taxon>Actinomycetota</taxon>
        <taxon>Actinomycetes</taxon>
        <taxon>Streptosporangiales</taxon>
        <taxon>Streptosporangiaceae</taxon>
        <taxon>Bailinhaonella</taxon>
    </lineage>
</organism>
<dbReference type="Gene3D" id="2.60.120.10">
    <property type="entry name" value="Jelly Rolls"/>
    <property type="match status" value="1"/>
</dbReference>
<dbReference type="AlphaFoldDB" id="A0A3A4A668"/>
<dbReference type="Proteomes" id="UP000265768">
    <property type="component" value="Unassembled WGS sequence"/>
</dbReference>
<name>A0A3A4A668_9ACTN</name>
<dbReference type="InterPro" id="IPR008894">
    <property type="entry name" value="QdtA_cupin_dom"/>
</dbReference>
<dbReference type="OrthoDB" id="2643438at2"/>